<dbReference type="InterPro" id="IPR050091">
    <property type="entry name" value="PKS_NRPS_Biosynth_Enz"/>
</dbReference>
<dbReference type="PROSITE" id="PS50075">
    <property type="entry name" value="CARRIER"/>
    <property type="match status" value="1"/>
</dbReference>
<dbReference type="Pfam" id="PF00698">
    <property type="entry name" value="Acyl_transf_1"/>
    <property type="match status" value="1"/>
</dbReference>
<reference evidence="15" key="1">
    <citation type="submission" date="2015-07" db="EMBL/GenBank/DDBJ databases">
        <title>Draft genome sequence of Streptomyces sp. CMAA 1322, a bacterium isolated from Caatinga biome, from dry forest semiarid of Brazil.</title>
        <authorList>
            <person name="Santos S.N."/>
            <person name="Gacesa R."/>
            <person name="Taketani R.G."/>
            <person name="Long P.F."/>
            <person name="Melo I.S."/>
        </authorList>
    </citation>
    <scope>NUCLEOTIDE SEQUENCE [LARGE SCALE GENOMIC DNA]</scope>
    <source>
        <strain evidence="15">CMAA 1322</strain>
    </source>
</reference>
<keyword evidence="6" id="KW-0045">Antibiotic biosynthesis</keyword>
<dbReference type="InterPro" id="IPR014031">
    <property type="entry name" value="Ketoacyl_synth_C"/>
</dbReference>
<dbReference type="Pfam" id="PF08659">
    <property type="entry name" value="KR"/>
    <property type="match status" value="1"/>
</dbReference>
<dbReference type="PROSITE" id="PS00012">
    <property type="entry name" value="PHOSPHOPANTETHEINE"/>
    <property type="match status" value="1"/>
</dbReference>
<dbReference type="PATRIC" id="fig|1678637.3.peg.4486"/>
<dbReference type="Gene3D" id="3.10.129.110">
    <property type="entry name" value="Polyketide synthase dehydratase"/>
    <property type="match status" value="1"/>
</dbReference>
<dbReference type="InterPro" id="IPR014043">
    <property type="entry name" value="Acyl_transferase_dom"/>
</dbReference>
<evidence type="ECO:0000313" key="14">
    <source>
        <dbReference type="EMBL" id="KNB50449.1"/>
    </source>
</evidence>
<evidence type="ECO:0000313" key="15">
    <source>
        <dbReference type="Proteomes" id="UP000037288"/>
    </source>
</evidence>
<dbReference type="GO" id="GO:0006633">
    <property type="term" value="P:fatty acid biosynthetic process"/>
    <property type="evidence" value="ECO:0007669"/>
    <property type="project" value="InterPro"/>
</dbReference>
<keyword evidence="3" id="KW-0597">Phosphoprotein</keyword>
<feature type="region of interest" description="Disordered" evidence="10">
    <location>
        <begin position="1534"/>
        <end position="1553"/>
    </location>
</feature>
<dbReference type="OrthoDB" id="9778690at2"/>
<dbReference type="SMART" id="SM00823">
    <property type="entry name" value="PKS_PP"/>
    <property type="match status" value="1"/>
</dbReference>
<keyword evidence="5" id="KW-0521">NADP</keyword>
<dbReference type="SMART" id="SM00826">
    <property type="entry name" value="PKS_DH"/>
    <property type="match status" value="1"/>
</dbReference>
<dbReference type="InterPro" id="IPR057326">
    <property type="entry name" value="KR_dom"/>
</dbReference>
<feature type="active site" description="Proton acceptor; for dehydratase activity" evidence="9">
    <location>
        <position position="922"/>
    </location>
</feature>
<dbReference type="PROSITE" id="PS00606">
    <property type="entry name" value="KS3_1"/>
    <property type="match status" value="1"/>
</dbReference>
<dbReference type="InterPro" id="IPR013968">
    <property type="entry name" value="PKS_KR"/>
</dbReference>
<dbReference type="InterPro" id="IPR020807">
    <property type="entry name" value="PKS_DH"/>
</dbReference>
<dbReference type="Gene3D" id="3.40.47.10">
    <property type="match status" value="1"/>
</dbReference>
<evidence type="ECO:0000256" key="5">
    <source>
        <dbReference type="ARBA" id="ARBA00022857"/>
    </source>
</evidence>
<evidence type="ECO:0000259" key="12">
    <source>
        <dbReference type="PROSITE" id="PS52004"/>
    </source>
</evidence>
<evidence type="ECO:0000259" key="13">
    <source>
        <dbReference type="PROSITE" id="PS52019"/>
    </source>
</evidence>
<dbReference type="PROSITE" id="PS52004">
    <property type="entry name" value="KS3_2"/>
    <property type="match status" value="1"/>
</dbReference>
<dbReference type="InterPro" id="IPR049552">
    <property type="entry name" value="PKS_DH_N"/>
</dbReference>
<dbReference type="GO" id="GO:0017000">
    <property type="term" value="P:antibiotic biosynthetic process"/>
    <property type="evidence" value="ECO:0007669"/>
    <property type="project" value="UniProtKB-KW"/>
</dbReference>
<dbReference type="SMART" id="SM00822">
    <property type="entry name" value="PKS_KR"/>
    <property type="match status" value="1"/>
</dbReference>
<dbReference type="Pfam" id="PF00550">
    <property type="entry name" value="PP-binding"/>
    <property type="match status" value="1"/>
</dbReference>
<dbReference type="InterPro" id="IPR014030">
    <property type="entry name" value="Ketoacyl_synth_N"/>
</dbReference>
<dbReference type="GO" id="GO:0031177">
    <property type="term" value="F:phosphopantetheine binding"/>
    <property type="evidence" value="ECO:0007669"/>
    <property type="project" value="InterPro"/>
</dbReference>
<dbReference type="SMART" id="SM01294">
    <property type="entry name" value="PKS_PP_betabranch"/>
    <property type="match status" value="1"/>
</dbReference>
<dbReference type="Pfam" id="PF00107">
    <property type="entry name" value="ADH_zinc_N"/>
    <property type="match status" value="1"/>
</dbReference>
<dbReference type="CDD" id="cd05195">
    <property type="entry name" value="enoyl_red"/>
    <property type="match status" value="1"/>
</dbReference>
<dbReference type="InterPro" id="IPR018201">
    <property type="entry name" value="Ketoacyl_synth_AS"/>
</dbReference>
<dbReference type="InterPro" id="IPR016039">
    <property type="entry name" value="Thiolase-like"/>
</dbReference>
<dbReference type="Pfam" id="PF21089">
    <property type="entry name" value="PKS_DH_N"/>
    <property type="match status" value="1"/>
</dbReference>
<dbReference type="SUPFAM" id="SSF52151">
    <property type="entry name" value="FabD/lysophospholipase-like"/>
    <property type="match status" value="1"/>
</dbReference>
<dbReference type="InterPro" id="IPR009081">
    <property type="entry name" value="PP-bd_ACP"/>
</dbReference>
<dbReference type="RefSeq" id="WP_049717844.1">
    <property type="nucleotide sequence ID" value="NZ_LFXA01000014.1"/>
</dbReference>
<dbReference type="InterPro" id="IPR001227">
    <property type="entry name" value="Ac_transferase_dom_sf"/>
</dbReference>
<evidence type="ECO:0000256" key="10">
    <source>
        <dbReference type="SAM" id="MobiDB-lite"/>
    </source>
</evidence>
<dbReference type="InterPro" id="IPR020843">
    <property type="entry name" value="ER"/>
</dbReference>
<dbReference type="EMBL" id="LFXA01000014">
    <property type="protein sequence ID" value="KNB50449.1"/>
    <property type="molecule type" value="Genomic_DNA"/>
</dbReference>
<comment type="pathway">
    <text evidence="1">Antibiotic biosynthesis.</text>
</comment>
<name>A0A0K9XAJ9_9ACTN</name>
<dbReference type="Gene3D" id="3.40.366.10">
    <property type="entry name" value="Malonyl-Coenzyme A Acyl Carrier Protein, domain 2"/>
    <property type="match status" value="1"/>
</dbReference>
<feature type="domain" description="PKS/mFAS DH" evidence="13">
    <location>
        <begin position="893"/>
        <end position="1168"/>
    </location>
</feature>
<dbReference type="SMART" id="SM00829">
    <property type="entry name" value="PKS_ER"/>
    <property type="match status" value="1"/>
</dbReference>
<evidence type="ECO:0000256" key="6">
    <source>
        <dbReference type="ARBA" id="ARBA00023194"/>
    </source>
</evidence>
<keyword evidence="4" id="KW-0808">Transferase</keyword>
<dbReference type="InterPro" id="IPR013154">
    <property type="entry name" value="ADH-like_N"/>
</dbReference>
<dbReference type="GO" id="GO:0004312">
    <property type="term" value="F:fatty acid synthase activity"/>
    <property type="evidence" value="ECO:0007669"/>
    <property type="project" value="TreeGrafter"/>
</dbReference>
<dbReference type="CDD" id="cd00833">
    <property type="entry name" value="PKS"/>
    <property type="match status" value="1"/>
</dbReference>
<dbReference type="Pfam" id="PF00109">
    <property type="entry name" value="ketoacyl-synt"/>
    <property type="match status" value="1"/>
</dbReference>
<dbReference type="InterPro" id="IPR029063">
    <property type="entry name" value="SAM-dependent_MTases_sf"/>
</dbReference>
<dbReference type="InterPro" id="IPR036291">
    <property type="entry name" value="NAD(P)-bd_dom_sf"/>
</dbReference>
<dbReference type="InterPro" id="IPR011032">
    <property type="entry name" value="GroES-like_sf"/>
</dbReference>
<dbReference type="SUPFAM" id="SSF55048">
    <property type="entry name" value="Probable ACP-binding domain of malonyl-CoA ACP transacylase"/>
    <property type="match status" value="1"/>
</dbReference>
<accession>A0A0K9XAJ9</accession>
<feature type="region of interest" description="N-terminal hotdog fold" evidence="9">
    <location>
        <begin position="893"/>
        <end position="1014"/>
    </location>
</feature>
<dbReference type="InterPro" id="IPR020841">
    <property type="entry name" value="PKS_Beta-ketoAc_synthase_dom"/>
</dbReference>
<protein>
    <submittedName>
        <fullName evidence="14">Uncharacterized protein</fullName>
    </submittedName>
</protein>
<evidence type="ECO:0000256" key="1">
    <source>
        <dbReference type="ARBA" id="ARBA00004792"/>
    </source>
</evidence>
<feature type="domain" description="Carrier" evidence="11">
    <location>
        <begin position="2372"/>
        <end position="2449"/>
    </location>
</feature>
<dbReference type="Gene3D" id="3.30.70.3290">
    <property type="match status" value="1"/>
</dbReference>
<dbReference type="InterPro" id="IPR020806">
    <property type="entry name" value="PKS_PP-bd"/>
</dbReference>
<keyword evidence="2" id="KW-0596">Phosphopantetheine</keyword>
<dbReference type="SMART" id="SM00825">
    <property type="entry name" value="PKS_KS"/>
    <property type="match status" value="1"/>
</dbReference>
<feature type="compositionally biased region" description="Pro residues" evidence="10">
    <location>
        <begin position="1538"/>
        <end position="1553"/>
    </location>
</feature>
<dbReference type="Proteomes" id="UP000037288">
    <property type="component" value="Unassembled WGS sequence"/>
</dbReference>
<keyword evidence="15" id="KW-1185">Reference proteome</keyword>
<dbReference type="InterPro" id="IPR006162">
    <property type="entry name" value="Ppantetheine_attach_site"/>
</dbReference>
<proteinExistence type="predicted"/>
<dbReference type="Pfam" id="PF02801">
    <property type="entry name" value="Ketoacyl-synt_C"/>
    <property type="match status" value="1"/>
</dbReference>
<gene>
    <name evidence="14" type="ORF">AC230_20940</name>
</gene>
<dbReference type="InterPro" id="IPR049551">
    <property type="entry name" value="PKS_DH_C"/>
</dbReference>
<dbReference type="InterPro" id="IPR032821">
    <property type="entry name" value="PKS_assoc"/>
</dbReference>
<dbReference type="PANTHER" id="PTHR43775:SF37">
    <property type="entry name" value="SI:DKEY-61P9.11"/>
    <property type="match status" value="1"/>
</dbReference>
<dbReference type="Pfam" id="PF08240">
    <property type="entry name" value="ADH_N"/>
    <property type="match status" value="1"/>
</dbReference>
<dbReference type="InterPro" id="IPR016035">
    <property type="entry name" value="Acyl_Trfase/lysoPLipase"/>
</dbReference>
<evidence type="ECO:0000256" key="7">
    <source>
        <dbReference type="ARBA" id="ARBA00023268"/>
    </source>
</evidence>
<dbReference type="InterPro" id="IPR049900">
    <property type="entry name" value="PKS_mFAS_DH"/>
</dbReference>
<dbReference type="GO" id="GO:0016491">
    <property type="term" value="F:oxidoreductase activity"/>
    <property type="evidence" value="ECO:0007669"/>
    <property type="project" value="InterPro"/>
</dbReference>
<keyword evidence="7" id="KW-0511">Multifunctional enzyme</keyword>
<dbReference type="SUPFAM" id="SSF47336">
    <property type="entry name" value="ACP-like"/>
    <property type="match status" value="1"/>
</dbReference>
<feature type="domain" description="Ketosynthase family 3 (KS3)" evidence="12">
    <location>
        <begin position="5"/>
        <end position="428"/>
    </location>
</feature>
<dbReference type="Gene3D" id="3.40.50.720">
    <property type="entry name" value="NAD(P)-binding Rossmann-like Domain"/>
    <property type="match status" value="3"/>
</dbReference>
<feature type="active site" description="Proton donor; for dehydratase activity" evidence="9">
    <location>
        <position position="1085"/>
    </location>
</feature>
<dbReference type="GO" id="GO:0004315">
    <property type="term" value="F:3-oxoacyl-[acyl-carrier-protein] synthase activity"/>
    <property type="evidence" value="ECO:0007669"/>
    <property type="project" value="InterPro"/>
</dbReference>
<dbReference type="SUPFAM" id="SSF53901">
    <property type="entry name" value="Thiolase-like"/>
    <property type="match status" value="1"/>
</dbReference>
<dbReference type="PANTHER" id="PTHR43775">
    <property type="entry name" value="FATTY ACID SYNTHASE"/>
    <property type="match status" value="1"/>
</dbReference>
<evidence type="ECO:0000256" key="4">
    <source>
        <dbReference type="ARBA" id="ARBA00022679"/>
    </source>
</evidence>
<dbReference type="STRING" id="1678637.AC230_20940"/>
<dbReference type="Gene3D" id="3.40.50.150">
    <property type="entry name" value="Vaccinia Virus protein VP39"/>
    <property type="match status" value="1"/>
</dbReference>
<dbReference type="SUPFAM" id="SSF53335">
    <property type="entry name" value="S-adenosyl-L-methionine-dependent methyltransferases"/>
    <property type="match status" value="1"/>
</dbReference>
<evidence type="ECO:0000256" key="9">
    <source>
        <dbReference type="PROSITE-ProRule" id="PRU01363"/>
    </source>
</evidence>
<dbReference type="Gene3D" id="1.10.1200.10">
    <property type="entry name" value="ACP-like"/>
    <property type="match status" value="1"/>
</dbReference>
<dbReference type="FunFam" id="3.40.50.720:FF:000209">
    <property type="entry name" value="Polyketide synthase Pks12"/>
    <property type="match status" value="1"/>
</dbReference>
<comment type="caution">
    <text evidence="14">The sequence shown here is derived from an EMBL/GenBank/DDBJ whole genome shotgun (WGS) entry which is preliminary data.</text>
</comment>
<organism evidence="14 15">
    <name type="scientific">Streptomyces caatingaensis</name>
    <dbReference type="NCBI Taxonomy" id="1678637"/>
    <lineage>
        <taxon>Bacteria</taxon>
        <taxon>Bacillati</taxon>
        <taxon>Actinomycetota</taxon>
        <taxon>Actinomycetes</taxon>
        <taxon>Kitasatosporales</taxon>
        <taxon>Streptomycetaceae</taxon>
        <taxon>Streptomyces</taxon>
    </lineage>
</organism>
<dbReference type="SMART" id="SM00827">
    <property type="entry name" value="PKS_AT"/>
    <property type="match status" value="1"/>
</dbReference>
<evidence type="ECO:0000256" key="8">
    <source>
        <dbReference type="ARBA" id="ARBA00023315"/>
    </source>
</evidence>
<dbReference type="InterPro" id="IPR013149">
    <property type="entry name" value="ADH-like_C"/>
</dbReference>
<dbReference type="SUPFAM" id="SSF51735">
    <property type="entry name" value="NAD(P)-binding Rossmann-fold domains"/>
    <property type="match status" value="3"/>
</dbReference>
<evidence type="ECO:0000259" key="11">
    <source>
        <dbReference type="PROSITE" id="PS50075"/>
    </source>
</evidence>
<dbReference type="InterPro" id="IPR042104">
    <property type="entry name" value="PKS_dehydratase_sf"/>
</dbReference>
<evidence type="ECO:0000256" key="2">
    <source>
        <dbReference type="ARBA" id="ARBA00022450"/>
    </source>
</evidence>
<feature type="region of interest" description="C-terminal hotdog fold" evidence="9">
    <location>
        <begin position="1028"/>
        <end position="1168"/>
    </location>
</feature>
<dbReference type="Gene3D" id="3.90.180.10">
    <property type="entry name" value="Medium-chain alcohol dehydrogenases, catalytic domain"/>
    <property type="match status" value="1"/>
</dbReference>
<sequence>MAQDDDVIAIVGAACRLPGGIEDLAGLWSALEAGRDLVTIVPADRFDPGAFVDEHRRRPGRSCTPAGGFLADVAGFDAEYFGVSPREASRMDPQQRLLLELAVEALDDAGIAPAATAGSDTAVFIGVSSHDYGDLQSADPESANAYSMSGAAMANTANRLSHTMDWHGESMAVDTACASALTAVHRACEHLRAGRSRTALAGGVNILLNPFGFVGFSAAAMLSPTGRCRTFSAAADGYVRAEGGGVVVLKRLSDALADGDRPHALVLASGANSDGRTPGIALPNSAAQEALLREVYARARVEPDDLAYVEAHGTGTPSGDPIECAALHHALTARRTKGPLPIGSVKSNLGHLEAASGMPGLFKALLVLRHRRVPPTLHAEPLNPHVPFADWKLAPAVRPLRLDATPRPVAGVNSFGFGGANAHVVLAPPPDTPAPVRTTTPSALPVLVTARTPAALAAAAARLADRLTGPDRPDFHDVVHTLARRRGRHEHRAVVLAAGPADAAHGLRALADGREPPAGAAAEEAVTRGKVAFVYSGNGSQWAGMGADLLATEPVFRTAVEEADAALRPHLGWSVRAELAGRCARPADAEFSQPLLFAVQTGLTALLASHGIVPRAVLGHSVGEIAAAHAAGALDLPSAALVVAARSRAQAPTAGHGRMAAVGLSEQDARAELAARPGTIEIAGINSPVDVTLSGPEHDLLALGRDLTARGVFHRMLDLHHAYHSRAMDPVEQPLRAALRALRPRPGTLPFLSSVTGELLPGDRLDAAYWWHNVRRPVLFAPAAEALLDEGCDILVEIGPHPVLTPYLKRTAALCPEPVATVTTCTRSGDGPAELRRAVARALAAGADADWTRALPGTGRVVDLPAYPWQRERHWNGEPGWWTRRGHGRPSPHPLLGTRLPAAEPVWSGTLEPARLPWLADHRVDGAVVMPAVGYAEMALAAVRQTAGGPAEIHHLTIGRPLPVPWDDETTALEVQVSLSTEDRTLRVAGRTAGTDGDWQEHARCRARRLLRPAPEPLDIDSVLKRVHTDISVDEAYRTAADRGLHLGPAFRTLHRLVLGDGEALSAYRATSDTTGPGTQPALMDAGLQTASHLTGVINGLDALYLPVAVDTISSWNDLPPAGWIHARRQGTGELESCWDLTFTDDDGTVALEMTGCRLRRAAGSAAPVQRLETVLRAAPRPDDDGRPSPMPAPGALLAATAPRRAALAAAYERTHPARTRAAEQAVRAHLFLRTVTEILPGADTFTVESLLAAGVRREQAGTVRLLCSLAEEQGLLERTTADGDAPRWRPAGPPDPGAALRAALTEGPPPDPAALALTARWGERLTGILRGQAAEEDAETDLHLVRQCQEGGAERRFLDRTARELVRATAEAWPADRPLRILQTGTCGEAGTAAGGLTAELLSVLPPDRTRYVLGDAAPPSGTRPRPHTRHTLDHRRLDLNADPAAQGFTEGGFDLVVAVGPPGRAADPRPALRRCAWLLADGGALLVLDGQDTPAGAPARRPHPLTTAGLLEEAGFGDVHAVTPGRTVLLGRRTPRPAPLPPAAPPPASPPPSHWIVAAERPDDALTGALAAALEKYGTVNVTRPPAGDDADGGWEAVLTAEASRRPHIVLLLGEDPAAADDPHAALDEAVTRLGTLAALARRDRFTSAAHPALSLVTRPCGALPAPEAATHPRDAAVWGAARTFANEHPSATVRRVSLERGPDPEHDARRLARELAVPTEDDEVVLTPGGRFTPTTAPQHPPAGPPGTGGPGAYRLELREPGLSPRLAWTAEEPVTPDAGQVVIDVRAAGLNYRDALFAAGLLPPGADPDAASARGLGLECAGVVTAVAPGAGAFAPGDRVFAITRGALASGPVADARLVAPIPSGTDFAAAATLPVVHLTAHYALNHLARLAPGETVLVHGGAGGIGQAVLHVARHRGATVIATAGTPAKRALLRLMGVEHVLDSRGPGFADAVRGITGGRGVDVVVNSLAGEGLTRSAEAMAAGGRFIELGKRDIYANSPFPLGLLRDNQAFFAVDLARLLRDPGTLAAAFRETAGHIAAGHYPPLPYRLWPAPRVDEALHTLQHSRHLGKVVVDLGERPPVEAAPRPARLDPDATYLLAGGLGGLGAATAGWLVEQGARHLALVGRRGADTPGAAGLVASLAAAGAHVTVHAADVTDAGALGRVLETAAAAGHPVRGVVHSTMGVDDAPLAELTPERVRAVLAPKMLGGMLLDRLTAGRRPDLFLVHSSVAAHVGNLGQAPYAAGNLALEALVRARRRAGLPGLAVAWGALAGTGHAARDRQVTERLSRAGIGTLTAQECRAAVEACLSAGTTHLTAGRFDWERARHVLPALDRPRFAPLLASGAHRPDAGPGELRRRVAALPPDDAEALVADVLTEELAAVLQTDAGRIDRARRLDRLGLDSLMAAELVVAVRRRLGCSLPSVEVVQAAGVTDLARRSLPRILTAPAGRT</sequence>
<dbReference type="InterPro" id="IPR016036">
    <property type="entry name" value="Malonyl_transacylase_ACP-bd"/>
</dbReference>
<dbReference type="Pfam" id="PF14765">
    <property type="entry name" value="PS-DH"/>
    <property type="match status" value="1"/>
</dbReference>
<dbReference type="SUPFAM" id="SSF50129">
    <property type="entry name" value="GroES-like"/>
    <property type="match status" value="1"/>
</dbReference>
<feature type="region of interest" description="Disordered" evidence="10">
    <location>
        <begin position="1733"/>
        <end position="1757"/>
    </location>
</feature>
<dbReference type="InterPro" id="IPR036736">
    <property type="entry name" value="ACP-like_sf"/>
</dbReference>
<dbReference type="Pfam" id="PF16197">
    <property type="entry name" value="KAsynt_C_assoc"/>
    <property type="match status" value="1"/>
</dbReference>
<dbReference type="PROSITE" id="PS52019">
    <property type="entry name" value="PKS_MFAS_DH"/>
    <property type="match status" value="1"/>
</dbReference>
<evidence type="ECO:0000256" key="3">
    <source>
        <dbReference type="ARBA" id="ARBA00022553"/>
    </source>
</evidence>
<keyword evidence="8" id="KW-0012">Acyltransferase</keyword>